<accession>A0A6N8CP67</accession>
<evidence type="ECO:0000313" key="1">
    <source>
        <dbReference type="EMBL" id="MTT30903.1"/>
    </source>
</evidence>
<reference evidence="1 2" key="1">
    <citation type="submission" date="2019-11" db="EMBL/GenBank/DDBJ databases">
        <title>Terrilactibacillus tamarindus sp. nov. BCM23-1 isolated from bark of Tamarindus indica.</title>
        <authorList>
            <person name="Kingkaew E."/>
            <person name="Tanasupawat S."/>
        </authorList>
    </citation>
    <scope>NUCLEOTIDE SEQUENCE [LARGE SCALE GENOMIC DNA]</scope>
    <source>
        <strain evidence="1 2">BCM23-1</strain>
    </source>
</reference>
<protein>
    <recommendedName>
        <fullName evidence="3">Sulfotransferase domain-containing protein</fullName>
    </recommendedName>
</protein>
<keyword evidence="2" id="KW-1185">Reference proteome</keyword>
<dbReference type="AlphaFoldDB" id="A0A6N8CP67"/>
<sequence length="204" mass="23565">MINFSFSKDYDIIIDGFPRSANTFSVCAFEEAQIKQVDVGHHSHDPNFIIFGVQNHMPVMLLIRRPEDAILSFAIYANIPVERALDMYIDFYSTVKPHLSGCVVAPFETVTTDFGECIDLVNKKFNTGFMTFNHTKENTDRIFHIMDQQMEILETDHQLIEQKRPMPTQSRSKLKESLSSELHTPQLEEKMKLANQLYEEIITS</sequence>
<dbReference type="EMBL" id="WNHB01000003">
    <property type="protein sequence ID" value="MTT30903.1"/>
    <property type="molecule type" value="Genomic_DNA"/>
</dbReference>
<dbReference type="RefSeq" id="WP_155216541.1">
    <property type="nucleotide sequence ID" value="NZ_WNHB01000003.1"/>
</dbReference>
<dbReference type="Proteomes" id="UP000440978">
    <property type="component" value="Unassembled WGS sequence"/>
</dbReference>
<gene>
    <name evidence="1" type="ORF">GMB86_02600</name>
</gene>
<organism evidence="1 2">
    <name type="scientific">Terrilactibacillus tamarindi</name>
    <dbReference type="NCBI Taxonomy" id="2599694"/>
    <lineage>
        <taxon>Bacteria</taxon>
        <taxon>Bacillati</taxon>
        <taxon>Bacillota</taxon>
        <taxon>Bacilli</taxon>
        <taxon>Bacillales</taxon>
        <taxon>Bacillaceae</taxon>
        <taxon>Terrilactibacillus</taxon>
    </lineage>
</organism>
<comment type="caution">
    <text evidence="1">The sequence shown here is derived from an EMBL/GenBank/DDBJ whole genome shotgun (WGS) entry which is preliminary data.</text>
</comment>
<dbReference type="OrthoDB" id="287064at2"/>
<proteinExistence type="predicted"/>
<evidence type="ECO:0000313" key="2">
    <source>
        <dbReference type="Proteomes" id="UP000440978"/>
    </source>
</evidence>
<name>A0A6N8CP67_9BACI</name>
<evidence type="ECO:0008006" key="3">
    <source>
        <dbReference type="Google" id="ProtNLM"/>
    </source>
</evidence>